<evidence type="ECO:0000313" key="2">
    <source>
        <dbReference type="EMBL" id="KAK7513062.1"/>
    </source>
</evidence>
<protein>
    <submittedName>
        <fullName evidence="2">Uncharacterized protein</fullName>
    </submittedName>
</protein>
<dbReference type="Proteomes" id="UP001363622">
    <property type="component" value="Unassembled WGS sequence"/>
</dbReference>
<evidence type="ECO:0000313" key="3">
    <source>
        <dbReference type="Proteomes" id="UP001363622"/>
    </source>
</evidence>
<name>A0ABR1KE61_9PEZI</name>
<dbReference type="EMBL" id="JBBPHU010000010">
    <property type="protein sequence ID" value="KAK7513062.1"/>
    <property type="molecule type" value="Genomic_DNA"/>
</dbReference>
<sequence length="282" mass="31401">MVERHALPAVGLVIAKDSPSHEVKSVVIFRREMHKEAWSTYSSALAARQQMLFTRLPSTASKRAMAESPPGYRTKKETKNRRISQTSSPHAKANQGAAVPQTEMGTMSKIAYAPNCPDDGMCIWWRSTASPRKFLGGRRRRLVLGRVLREAKAHVVGAPASQMFGAFRVKRRPTSQRFEDNVCTNGLGRQRMVIHGELGDRRTCQKRLLRLLGLRQTGGRVPCVWCYVVEGLRVVGGRGVDGGKLRTETDGRRKLASWIRVGEGEASRAEGAKVVRWPEANE</sequence>
<reference evidence="2 3" key="1">
    <citation type="submission" date="2024-04" db="EMBL/GenBank/DDBJ databases">
        <title>Phyllosticta paracitricarpa is synonymous to the EU quarantine fungus P. citricarpa based on phylogenomic analyses.</title>
        <authorList>
            <consortium name="Lawrence Berkeley National Laboratory"/>
            <person name="Van Ingen-Buijs V.A."/>
            <person name="Van Westerhoven A.C."/>
            <person name="Haridas S."/>
            <person name="Skiadas P."/>
            <person name="Martin F."/>
            <person name="Groenewald J.Z."/>
            <person name="Crous P.W."/>
            <person name="Seidl M.F."/>
        </authorList>
    </citation>
    <scope>NUCLEOTIDE SEQUENCE [LARGE SCALE GENOMIC DNA]</scope>
    <source>
        <strain evidence="2 3">CBS 123371</strain>
    </source>
</reference>
<comment type="caution">
    <text evidence="2">The sequence shown here is derived from an EMBL/GenBank/DDBJ whole genome shotgun (WGS) entry which is preliminary data.</text>
</comment>
<keyword evidence="3" id="KW-1185">Reference proteome</keyword>
<accession>A0ABR1KE61</accession>
<evidence type="ECO:0000256" key="1">
    <source>
        <dbReference type="SAM" id="MobiDB-lite"/>
    </source>
</evidence>
<proteinExistence type="predicted"/>
<organism evidence="2 3">
    <name type="scientific">Phyllosticta citriasiana</name>
    <dbReference type="NCBI Taxonomy" id="595635"/>
    <lineage>
        <taxon>Eukaryota</taxon>
        <taxon>Fungi</taxon>
        <taxon>Dikarya</taxon>
        <taxon>Ascomycota</taxon>
        <taxon>Pezizomycotina</taxon>
        <taxon>Dothideomycetes</taxon>
        <taxon>Dothideomycetes incertae sedis</taxon>
        <taxon>Botryosphaeriales</taxon>
        <taxon>Phyllostictaceae</taxon>
        <taxon>Phyllosticta</taxon>
    </lineage>
</organism>
<gene>
    <name evidence="2" type="ORF">IWZ03DRAFT_408479</name>
</gene>
<feature type="region of interest" description="Disordered" evidence="1">
    <location>
        <begin position="60"/>
        <end position="101"/>
    </location>
</feature>